<keyword evidence="12" id="KW-1185">Reference proteome</keyword>
<dbReference type="PANTHER" id="PTHR43867:SF2">
    <property type="entry name" value="CELLULOSE SYNTHASE CATALYTIC SUBUNIT A [UDP-FORMING]"/>
    <property type="match status" value="1"/>
</dbReference>
<dbReference type="Pfam" id="PF13632">
    <property type="entry name" value="Glyco_trans_2_3"/>
    <property type="match status" value="1"/>
</dbReference>
<comment type="pathway">
    <text evidence="2">Glycan metabolism.</text>
</comment>
<evidence type="ECO:0000259" key="10">
    <source>
        <dbReference type="Pfam" id="PF13632"/>
    </source>
</evidence>
<evidence type="ECO:0000313" key="11">
    <source>
        <dbReference type="EMBL" id="GAA0544936.1"/>
    </source>
</evidence>
<dbReference type="NCBIfam" id="NF012033">
    <property type="entry name" value="PRK15489.1"/>
    <property type="match status" value="1"/>
</dbReference>
<feature type="transmembrane region" description="Helical" evidence="8">
    <location>
        <begin position="361"/>
        <end position="382"/>
    </location>
</feature>
<dbReference type="InterPro" id="IPR037257">
    <property type="entry name" value="T2SS_E_N_sf"/>
</dbReference>
<dbReference type="EMBL" id="BAAAEO010000002">
    <property type="protein sequence ID" value="GAA0544936.1"/>
    <property type="molecule type" value="Genomic_DNA"/>
</dbReference>
<protein>
    <submittedName>
        <fullName evidence="11">Cyclic di-3',5'-guanylate-activated glycosyltransferase NrfB</fullName>
    </submittedName>
</protein>
<reference evidence="11 12" key="1">
    <citation type="journal article" date="2019" name="Int. J. Syst. Evol. Microbiol.">
        <title>The Global Catalogue of Microorganisms (GCM) 10K type strain sequencing project: providing services to taxonomists for standard genome sequencing and annotation.</title>
        <authorList>
            <consortium name="The Broad Institute Genomics Platform"/>
            <consortium name="The Broad Institute Genome Sequencing Center for Infectious Disease"/>
            <person name="Wu L."/>
            <person name="Ma J."/>
        </authorList>
    </citation>
    <scope>NUCLEOTIDE SEQUENCE [LARGE SCALE GENOMIC DNA]</scope>
    <source>
        <strain evidence="11 12">JCM 14331</strain>
    </source>
</reference>
<feature type="transmembrane region" description="Helical" evidence="8">
    <location>
        <begin position="402"/>
        <end position="419"/>
    </location>
</feature>
<evidence type="ECO:0000256" key="2">
    <source>
        <dbReference type="ARBA" id="ARBA00004881"/>
    </source>
</evidence>
<feature type="domain" description="Glycosyltransferase 2-like" evidence="10">
    <location>
        <begin position="164"/>
        <end position="382"/>
    </location>
</feature>
<proteinExistence type="predicted"/>
<evidence type="ECO:0000256" key="6">
    <source>
        <dbReference type="ARBA" id="ARBA00022989"/>
    </source>
</evidence>
<dbReference type="RefSeq" id="WP_226766073.1">
    <property type="nucleotide sequence ID" value="NZ_BAAAEO010000002.1"/>
</dbReference>
<gene>
    <name evidence="11" type="primary">nrfB</name>
    <name evidence="11" type="ORF">GCM10009098_10580</name>
</gene>
<evidence type="ECO:0000256" key="5">
    <source>
        <dbReference type="ARBA" id="ARBA00022692"/>
    </source>
</evidence>
<dbReference type="InterPro" id="IPR050321">
    <property type="entry name" value="Glycosyltr_2/OpgH_subfam"/>
</dbReference>
<feature type="transmembrane region" description="Helical" evidence="8">
    <location>
        <begin position="6"/>
        <end position="30"/>
    </location>
</feature>
<dbReference type="InterPro" id="IPR001173">
    <property type="entry name" value="Glyco_trans_2-like"/>
</dbReference>
<dbReference type="SUPFAM" id="SSF160246">
    <property type="entry name" value="EspE N-terminal domain-like"/>
    <property type="match status" value="1"/>
</dbReference>
<comment type="subcellular location">
    <subcellularLocation>
        <location evidence="1">Membrane</location>
        <topology evidence="1">Multi-pass membrane protein</topology>
    </subcellularLocation>
</comment>
<dbReference type="NCBIfam" id="NF011305">
    <property type="entry name" value="PRK14716.1-3"/>
    <property type="match status" value="1"/>
</dbReference>
<accession>A0ABN1DJD6</accession>
<keyword evidence="7 8" id="KW-0472">Membrane</keyword>
<evidence type="ECO:0000313" key="12">
    <source>
        <dbReference type="Proteomes" id="UP001501169"/>
    </source>
</evidence>
<keyword evidence="4" id="KW-0808">Transferase</keyword>
<name>A0ABN1DJD6_9GAMM</name>
<keyword evidence="6 8" id="KW-1133">Transmembrane helix</keyword>
<evidence type="ECO:0000259" key="9">
    <source>
        <dbReference type="Pfam" id="PF05157"/>
    </source>
</evidence>
<organism evidence="11 12">
    <name type="scientific">Rheinheimera aquimaris</name>
    <dbReference type="NCBI Taxonomy" id="412437"/>
    <lineage>
        <taxon>Bacteria</taxon>
        <taxon>Pseudomonadati</taxon>
        <taxon>Pseudomonadota</taxon>
        <taxon>Gammaproteobacteria</taxon>
        <taxon>Chromatiales</taxon>
        <taxon>Chromatiaceae</taxon>
        <taxon>Rheinheimera</taxon>
    </lineage>
</organism>
<evidence type="ECO:0000256" key="3">
    <source>
        <dbReference type="ARBA" id="ARBA00022676"/>
    </source>
</evidence>
<keyword evidence="3" id="KW-0328">Glycosyltransferase</keyword>
<evidence type="ECO:0000256" key="4">
    <source>
        <dbReference type="ARBA" id="ARBA00022679"/>
    </source>
</evidence>
<keyword evidence="5 8" id="KW-0812">Transmembrane</keyword>
<evidence type="ECO:0000256" key="1">
    <source>
        <dbReference type="ARBA" id="ARBA00004141"/>
    </source>
</evidence>
<dbReference type="Gene3D" id="3.30.300.160">
    <property type="entry name" value="Type II secretion system, protein E, N-terminal domain"/>
    <property type="match status" value="1"/>
</dbReference>
<dbReference type="PANTHER" id="PTHR43867">
    <property type="entry name" value="CELLULOSE SYNTHASE CATALYTIC SUBUNIT A [UDP-FORMING]"/>
    <property type="match status" value="1"/>
</dbReference>
<dbReference type="InterPro" id="IPR029044">
    <property type="entry name" value="Nucleotide-diphossugar_trans"/>
</dbReference>
<dbReference type="InterPro" id="IPR007831">
    <property type="entry name" value="T2SS_GspE_N"/>
</dbReference>
<evidence type="ECO:0000256" key="7">
    <source>
        <dbReference type="ARBA" id="ARBA00023136"/>
    </source>
</evidence>
<evidence type="ECO:0000256" key="8">
    <source>
        <dbReference type="SAM" id="Phobius"/>
    </source>
</evidence>
<sequence>MNVIDFVALYLFLLKYVSVVLLVMLLAFALDDVFIDGYYWLRRLWRGLTIYRKRAVFDEQQLYFCKEKPLAIMIPAWQEVGVVGKMAELAASELDYENYQIFVGTYPNDPGTQADVDAVCQRFPNIHKVICARPGPTSKADCLNNVITSILEFERRSKVKFAGFVLHDAEDVISAMELRLFNYLLPRKDLIQLPVYPFATGPLNFTSGHYLDEFSEMHGKDVVVREAMVGQVPSAGVGTCFSRRAILKLSEEGDGLPFDVQSLTEDYDIGFRLKQWGMEEIFVRFSVTNNKLAAFAERNRSRSKTDGNVVCVREYFPETFSTAVRQKSRWIIGIVFQGMKVHKWSSDWKLNYFLWRDRKGVISYFVSFLANIVFLQLTILWLYQSLAADPYNFISVFSTDPLIVTLLSCNLLFFLNRMLQRMIFVRRYYGIAQALLSVPRQLWGNIINFFANIRAIRQVLAHGDPRRVAWDKTQHQYPTVSERSLGSSLGYILRQQHIISDEQLNQALEQRTRGERIGQAMLRLKLISPQQLAAALAQQASVECRLIDPFVLEAKPIIQFPEKLAFKYAVLPLGIEDNLLVLAKESALSPVAQGAIERALQRKVRYVICQVGAVTLGLRYWYKFDLACNPQQQLSQWCDTGELSAAGAEAIRQQYFASQLMLGDALLQASNLEPAVINQVLIGFEYDSNLRLGTYLVQEKLISEQVLQQTLALQQAQQKSLQQLFNEYKARLSGAMLA</sequence>
<dbReference type="SUPFAM" id="SSF53448">
    <property type="entry name" value="Nucleotide-diphospho-sugar transferases"/>
    <property type="match status" value="1"/>
</dbReference>
<dbReference type="Proteomes" id="UP001501169">
    <property type="component" value="Unassembled WGS sequence"/>
</dbReference>
<dbReference type="Pfam" id="PF05157">
    <property type="entry name" value="MshEN"/>
    <property type="match status" value="1"/>
</dbReference>
<comment type="caution">
    <text evidence="11">The sequence shown here is derived from an EMBL/GenBank/DDBJ whole genome shotgun (WGS) entry which is preliminary data.</text>
</comment>
<feature type="domain" description="Type II secretion system protein GspE N-terminal" evidence="9">
    <location>
        <begin position="546"/>
        <end position="622"/>
    </location>
</feature>